<feature type="compositionally biased region" description="Acidic residues" evidence="1">
    <location>
        <begin position="1"/>
        <end position="10"/>
    </location>
</feature>
<dbReference type="AlphaFoldDB" id="A0A0D0C0Q9"/>
<dbReference type="Proteomes" id="UP000053593">
    <property type="component" value="Unassembled WGS sequence"/>
</dbReference>
<evidence type="ECO:0000259" key="2">
    <source>
        <dbReference type="PROSITE" id="PS51321"/>
    </source>
</evidence>
<feature type="region of interest" description="Disordered" evidence="1">
    <location>
        <begin position="404"/>
        <end position="472"/>
    </location>
</feature>
<dbReference type="InterPro" id="IPR012921">
    <property type="entry name" value="SPOC_C"/>
</dbReference>
<dbReference type="GO" id="GO:0006368">
    <property type="term" value="P:transcription elongation by RNA polymerase II"/>
    <property type="evidence" value="ECO:0007669"/>
    <property type="project" value="TreeGrafter"/>
</dbReference>
<dbReference type="Gene3D" id="1.10.472.30">
    <property type="entry name" value="Transcription elongation factor S-II, central domain"/>
    <property type="match status" value="1"/>
</dbReference>
<dbReference type="PANTHER" id="PTHR11477">
    <property type="entry name" value="TRANSCRIPTION FACTOR S-II ZINC FINGER DOMAIN-CONTAINING PROTEIN"/>
    <property type="match status" value="1"/>
</dbReference>
<proteinExistence type="predicted"/>
<evidence type="ECO:0000313" key="3">
    <source>
        <dbReference type="EMBL" id="KIK61776.1"/>
    </source>
</evidence>
<dbReference type="GO" id="GO:0005634">
    <property type="term" value="C:nucleus"/>
    <property type="evidence" value="ECO:0007669"/>
    <property type="project" value="TreeGrafter"/>
</dbReference>
<keyword evidence="4" id="KW-1185">Reference proteome</keyword>
<feature type="region of interest" description="Disordered" evidence="1">
    <location>
        <begin position="303"/>
        <end position="366"/>
    </location>
</feature>
<dbReference type="EMBL" id="KN834770">
    <property type="protein sequence ID" value="KIK61776.1"/>
    <property type="molecule type" value="Genomic_DNA"/>
</dbReference>
<dbReference type="PROSITE" id="PS51321">
    <property type="entry name" value="TFIIS_CENTRAL"/>
    <property type="match status" value="1"/>
</dbReference>
<dbReference type="GO" id="GO:0000977">
    <property type="term" value="F:RNA polymerase II transcription regulatory region sequence-specific DNA binding"/>
    <property type="evidence" value="ECO:0007669"/>
    <property type="project" value="TreeGrafter"/>
</dbReference>
<reference evidence="3 4" key="1">
    <citation type="submission" date="2014-04" db="EMBL/GenBank/DDBJ databases">
        <title>Evolutionary Origins and Diversification of the Mycorrhizal Mutualists.</title>
        <authorList>
            <consortium name="DOE Joint Genome Institute"/>
            <consortium name="Mycorrhizal Genomics Consortium"/>
            <person name="Kohler A."/>
            <person name="Kuo A."/>
            <person name="Nagy L.G."/>
            <person name="Floudas D."/>
            <person name="Copeland A."/>
            <person name="Barry K.W."/>
            <person name="Cichocki N."/>
            <person name="Veneault-Fourrey C."/>
            <person name="LaButti K."/>
            <person name="Lindquist E.A."/>
            <person name="Lipzen A."/>
            <person name="Lundell T."/>
            <person name="Morin E."/>
            <person name="Murat C."/>
            <person name="Riley R."/>
            <person name="Ohm R."/>
            <person name="Sun H."/>
            <person name="Tunlid A."/>
            <person name="Henrissat B."/>
            <person name="Grigoriev I.V."/>
            <person name="Hibbett D.S."/>
            <person name="Martin F."/>
        </authorList>
    </citation>
    <scope>NUCLEOTIDE SEQUENCE [LARGE SCALE GENOMIC DNA]</scope>
    <source>
        <strain evidence="3 4">FD-317 M1</strain>
    </source>
</reference>
<evidence type="ECO:0000313" key="4">
    <source>
        <dbReference type="Proteomes" id="UP000053593"/>
    </source>
</evidence>
<dbReference type="GO" id="GO:0001139">
    <property type="term" value="F:RNA polymerase II complex recruiting activity"/>
    <property type="evidence" value="ECO:0007669"/>
    <property type="project" value="TreeGrafter"/>
</dbReference>
<dbReference type="Pfam" id="PF07500">
    <property type="entry name" value="TFIIS_M"/>
    <property type="match status" value="1"/>
</dbReference>
<dbReference type="InterPro" id="IPR003618">
    <property type="entry name" value="TFIIS_cen_dom"/>
</dbReference>
<dbReference type="InterPro" id="IPR036575">
    <property type="entry name" value="TFIIS_cen_dom_sf"/>
</dbReference>
<feature type="compositionally biased region" description="Basic and acidic residues" evidence="1">
    <location>
        <begin position="122"/>
        <end position="131"/>
    </location>
</feature>
<evidence type="ECO:0000256" key="1">
    <source>
        <dbReference type="SAM" id="MobiDB-lite"/>
    </source>
</evidence>
<feature type="compositionally biased region" description="Low complexity" evidence="1">
    <location>
        <begin position="82"/>
        <end position="91"/>
    </location>
</feature>
<dbReference type="Pfam" id="PF07744">
    <property type="entry name" value="SPOC"/>
    <property type="match status" value="1"/>
</dbReference>
<feature type="region of interest" description="Disordered" evidence="1">
    <location>
        <begin position="808"/>
        <end position="921"/>
    </location>
</feature>
<feature type="compositionally biased region" description="Polar residues" evidence="1">
    <location>
        <begin position="410"/>
        <end position="429"/>
    </location>
</feature>
<feature type="domain" description="TFIIS central" evidence="2">
    <location>
        <begin position="131"/>
        <end position="288"/>
    </location>
</feature>
<dbReference type="PANTHER" id="PTHR11477:SF11">
    <property type="entry name" value="TRANSCRIPTION FACTOR BYE1"/>
    <property type="match status" value="1"/>
</dbReference>
<sequence>MSWEESDPIDEVSSKRSGPASVASRQKSRPPKDPTPTEPPLKLEDLAEPSSASEDSDDDYVVDAKAKGNRGKRRTRRASYVSESELSDLSDASGPRIRKASSPTLKRIAKRNSGGPPSKKVKTSDPLDDPTRKYCLGKLEDVFRDIFLRYPHVRSKSEDDDDDAVLPQVEEKQAEDLTEEEKKAVLEDSKQFADDLEKCVFEIYSEPDKHGKPAAAAKYKDRFRMLQFNLSKIDRVVLHKRIVTGHITPKEISVMSSTDLANEELKQSIKSAEQESLEQSILTKTAAPRAKITHKGLEDIEDVSGRDSLRERERQLEEEERMERERLARLRTGQPRQRTMSISVPPESPVVPSSDSWGAPPPVPAHASDMMMDSVPTRPPLFLNTSSEVISEPELNLADLINIDDEPGSAQDTSNASDPQPLSSSTDQIDPSPVSLPSPAGISPFAIQPAPSPSVNQSASPALPQPPTPRIAAPAFDLNTLWSLSKSDTSSTTPRSPTLPEPAAKSDVEASKDVTTDRKDNETNDQDFDMFLEEKEPEKEPEKAEDAQARFDARPQVWAGKINMPLDSTTPQEALVVGRQMGGRSIDVTSGQWKTLFPSDTLRIDGRVPIADSAKFLLQMSMNLTKELVAVAFSPSPGTDGSVFTVLSQFLIKKGRHGLVFPWGSKPKDHHPGKELYLIPLLADEPLPDYMELLEDLRLPRLRTINYLVGIWILSKGKLTSPPPSTTPVIPTVTPAPALAPVLPTTHLTPPPTVVAPSVNRGPDMNIVNLAATLPIDQNALLAELASLTPEQMAYVTQMLAGAKAPAVPTPVAPAHSPIPAPSAPTSSSSVQIPMPVPPLPLPSDRHWAGQQQYPSGGVPSGIAAPPSFSRGGRGNSNPRGRGDRGGRGGRGRGRGRDEDFHMHGPVDSGWPQKSPGQRKL</sequence>
<dbReference type="HOGENOM" id="CLU_011239_0_0_1"/>
<accession>A0A0D0C0Q9</accession>
<gene>
    <name evidence="3" type="ORF">GYMLUDRAFT_42820</name>
</gene>
<dbReference type="CDD" id="cd21538">
    <property type="entry name" value="SPOC_TFIIS"/>
    <property type="match status" value="1"/>
</dbReference>
<feature type="compositionally biased region" description="Low complexity" evidence="1">
    <location>
        <begin position="487"/>
        <end position="502"/>
    </location>
</feature>
<feature type="compositionally biased region" description="Pro residues" evidence="1">
    <location>
        <begin position="808"/>
        <end position="823"/>
    </location>
</feature>
<feature type="compositionally biased region" description="Basic residues" evidence="1">
    <location>
        <begin position="67"/>
        <end position="77"/>
    </location>
</feature>
<organism evidence="3 4">
    <name type="scientific">Collybiopsis luxurians FD-317 M1</name>
    <dbReference type="NCBI Taxonomy" id="944289"/>
    <lineage>
        <taxon>Eukaryota</taxon>
        <taxon>Fungi</taxon>
        <taxon>Dikarya</taxon>
        <taxon>Basidiomycota</taxon>
        <taxon>Agaricomycotina</taxon>
        <taxon>Agaricomycetes</taxon>
        <taxon>Agaricomycetidae</taxon>
        <taxon>Agaricales</taxon>
        <taxon>Marasmiineae</taxon>
        <taxon>Omphalotaceae</taxon>
        <taxon>Collybiopsis</taxon>
        <taxon>Collybiopsis luxurians</taxon>
    </lineage>
</organism>
<dbReference type="OrthoDB" id="436852at2759"/>
<dbReference type="GO" id="GO:0031440">
    <property type="term" value="P:regulation of mRNA 3'-end processing"/>
    <property type="evidence" value="ECO:0007669"/>
    <property type="project" value="TreeGrafter"/>
</dbReference>
<dbReference type="GO" id="GO:0006362">
    <property type="term" value="P:transcription elongation by RNA polymerase I"/>
    <property type="evidence" value="ECO:0007669"/>
    <property type="project" value="TreeGrafter"/>
</dbReference>
<dbReference type="SUPFAM" id="SSF46942">
    <property type="entry name" value="Elongation factor TFIIS domain 2"/>
    <property type="match status" value="1"/>
</dbReference>
<feature type="compositionally biased region" description="Basic and acidic residues" evidence="1">
    <location>
        <begin position="504"/>
        <end position="522"/>
    </location>
</feature>
<feature type="compositionally biased region" description="Basic and acidic residues" evidence="1">
    <location>
        <begin position="169"/>
        <end position="179"/>
    </location>
</feature>
<feature type="region of interest" description="Disordered" evidence="1">
    <location>
        <begin position="155"/>
        <end position="179"/>
    </location>
</feature>
<feature type="compositionally biased region" description="Basic and acidic residues" evidence="1">
    <location>
        <begin position="895"/>
        <end position="905"/>
    </location>
</feature>
<name>A0A0D0C0Q9_9AGAR</name>
<protein>
    <recommendedName>
        <fullName evidence="2">TFIIS central domain-containing protein</fullName>
    </recommendedName>
</protein>
<feature type="compositionally biased region" description="Basic and acidic residues" evidence="1">
    <location>
        <begin position="303"/>
        <end position="328"/>
    </location>
</feature>
<dbReference type="GO" id="GO:0031564">
    <property type="term" value="P:transcription antitermination"/>
    <property type="evidence" value="ECO:0007669"/>
    <property type="project" value="TreeGrafter"/>
</dbReference>
<feature type="region of interest" description="Disordered" evidence="1">
    <location>
        <begin position="485"/>
        <end position="528"/>
    </location>
</feature>
<dbReference type="SMART" id="SM00510">
    <property type="entry name" value="TFS2M"/>
    <property type="match status" value="1"/>
</dbReference>
<feature type="region of interest" description="Disordered" evidence="1">
    <location>
        <begin position="1"/>
        <end position="131"/>
    </location>
</feature>
<feature type="compositionally biased region" description="Low complexity" evidence="1">
    <location>
        <begin position="341"/>
        <end position="356"/>
    </location>
</feature>